<evidence type="ECO:0000313" key="3">
    <source>
        <dbReference type="Proteomes" id="UP000319462"/>
    </source>
</evidence>
<dbReference type="AlphaFoldDB" id="A0A3P3ZJF5"/>
<gene>
    <name evidence="2" type="ORF">LBRM2904_35.5160</name>
</gene>
<dbReference type="EMBL" id="LS997634">
    <property type="protein sequence ID" value="SYZ70328.1"/>
    <property type="molecule type" value="Genomic_DNA"/>
</dbReference>
<organism evidence="2 3">
    <name type="scientific">Leishmania braziliensis MHOM/BR/75/M2904</name>
    <dbReference type="NCBI Taxonomy" id="420245"/>
    <lineage>
        <taxon>Eukaryota</taxon>
        <taxon>Discoba</taxon>
        <taxon>Euglenozoa</taxon>
        <taxon>Kinetoplastea</taxon>
        <taxon>Metakinetoplastina</taxon>
        <taxon>Trypanosomatida</taxon>
        <taxon>Trypanosomatidae</taxon>
        <taxon>Leishmaniinae</taxon>
        <taxon>Leishmania</taxon>
        <taxon>Leishmania braziliensis species complex</taxon>
    </lineage>
</organism>
<reference evidence="2 3" key="1">
    <citation type="submission" date="2018-09" db="EMBL/GenBank/DDBJ databases">
        <authorList>
            <person name="Peiro R."/>
            <person name="Begona"/>
            <person name="Cbmso G."/>
            <person name="Lopez M."/>
            <person name="Gonzalez S."/>
        </authorList>
    </citation>
    <scope>NUCLEOTIDE SEQUENCE [LARGE SCALE GENOMIC DNA]</scope>
</reference>
<accession>A0A3P3ZJF5</accession>
<feature type="compositionally biased region" description="Low complexity" evidence="1">
    <location>
        <begin position="50"/>
        <end position="68"/>
    </location>
</feature>
<proteinExistence type="predicted"/>
<name>A0A3P3ZJF5_LEIBR</name>
<feature type="compositionally biased region" description="Basic and acidic residues" evidence="1">
    <location>
        <begin position="69"/>
        <end position="79"/>
    </location>
</feature>
<feature type="region of interest" description="Disordered" evidence="1">
    <location>
        <begin position="1"/>
        <end position="87"/>
    </location>
</feature>
<dbReference type="Proteomes" id="UP000319462">
    <property type="component" value="Chromosome 35"/>
</dbReference>
<evidence type="ECO:0000313" key="2">
    <source>
        <dbReference type="EMBL" id="SYZ70328.1"/>
    </source>
</evidence>
<sequence length="87" mass="9587">MTSLTSSRGQSVSTTTTTTSNDESPSNYTSYDYDYTATGSTTWRTGDTGLTGSSVYDSSSSVTRSTRLYSDHIVQDDHRRPLRASRR</sequence>
<feature type="compositionally biased region" description="Low complexity" evidence="1">
    <location>
        <begin position="1"/>
        <end position="26"/>
    </location>
</feature>
<protein>
    <submittedName>
        <fullName evidence="2">Hypothetical_protein</fullName>
    </submittedName>
</protein>
<evidence type="ECO:0000256" key="1">
    <source>
        <dbReference type="SAM" id="MobiDB-lite"/>
    </source>
</evidence>